<sequence>MTESVSIQKLTLNMGTLGDRIWWLNQVRWGWLAYALWSNASSASAQSVRLTNIHLTASAVASVATAIANCYPPSILEQSTPGHSTYGFIDVKEGTKLRPRVLDGRDADNNVVLSRGFRCRARYDPTEMGDQAEVIVPGYGVCDLDLGDATHRFIPSDRQGHQSHALQSLSLEFFQIEDPSLVPDLLNLIGGSLRSLRMGMFWRGRRRCIALDTVAVACPRLEELHLTDFDVVLSSHRELDNWGLRKLTIHGSDTVTGLADRLRDPACRMSYQLEVLEIAVPRSVQRRTAYADAFTSLNDDYLAAAKEWFPSRSKAAVISVVDEACDNARAVHRLNESMMGLHFRVRSNAKASSSTSDHVVSDVAYR</sequence>
<gene>
    <name evidence="1" type="ORF">PF010_g20208</name>
</gene>
<dbReference type="Proteomes" id="UP000488956">
    <property type="component" value="Unassembled WGS sequence"/>
</dbReference>
<reference evidence="1 2" key="1">
    <citation type="submission" date="2018-09" db="EMBL/GenBank/DDBJ databases">
        <title>Genomic investigation of the strawberry pathogen Phytophthora fragariae indicates pathogenicity is determined by transcriptional variation in three key races.</title>
        <authorList>
            <person name="Adams T.M."/>
            <person name="Armitage A.D."/>
            <person name="Sobczyk M.K."/>
            <person name="Bates H.J."/>
            <person name="Dunwell J.M."/>
            <person name="Nellist C.F."/>
            <person name="Harrison R.J."/>
        </authorList>
    </citation>
    <scope>NUCLEOTIDE SEQUENCE [LARGE SCALE GENOMIC DNA]</scope>
    <source>
        <strain evidence="1 2">ONT-3</strain>
    </source>
</reference>
<comment type="caution">
    <text evidence="1">The sequence shown here is derived from an EMBL/GenBank/DDBJ whole genome shotgun (WGS) entry which is preliminary data.</text>
</comment>
<evidence type="ECO:0000313" key="2">
    <source>
        <dbReference type="Proteomes" id="UP000488956"/>
    </source>
</evidence>
<organism evidence="1 2">
    <name type="scientific">Phytophthora fragariae</name>
    <dbReference type="NCBI Taxonomy" id="53985"/>
    <lineage>
        <taxon>Eukaryota</taxon>
        <taxon>Sar</taxon>
        <taxon>Stramenopiles</taxon>
        <taxon>Oomycota</taxon>
        <taxon>Peronosporomycetes</taxon>
        <taxon>Peronosporales</taxon>
        <taxon>Peronosporaceae</taxon>
        <taxon>Phytophthora</taxon>
    </lineage>
</organism>
<dbReference type="EMBL" id="QXFX01001699">
    <property type="protein sequence ID" value="KAE9086121.1"/>
    <property type="molecule type" value="Genomic_DNA"/>
</dbReference>
<name>A0A6G0KFK0_9STRA</name>
<proteinExistence type="predicted"/>
<accession>A0A6G0KFK0</accession>
<evidence type="ECO:0000313" key="1">
    <source>
        <dbReference type="EMBL" id="KAE9086121.1"/>
    </source>
</evidence>
<dbReference type="AlphaFoldDB" id="A0A6G0KFK0"/>
<protein>
    <submittedName>
        <fullName evidence="1">Uncharacterized protein</fullName>
    </submittedName>
</protein>